<dbReference type="PROSITE" id="PS50234">
    <property type="entry name" value="VWFA"/>
    <property type="match status" value="1"/>
</dbReference>
<dbReference type="SUPFAM" id="SSF53300">
    <property type="entry name" value="vWA-like"/>
    <property type="match status" value="1"/>
</dbReference>
<protein>
    <recommendedName>
        <fullName evidence="8">VWFA domain-containing protein</fullName>
    </recommendedName>
</protein>
<dbReference type="Pfam" id="PF13432">
    <property type="entry name" value="TPR_16"/>
    <property type="match status" value="1"/>
</dbReference>
<feature type="transmembrane region" description="Helical" evidence="7">
    <location>
        <begin position="59"/>
        <end position="77"/>
    </location>
</feature>
<evidence type="ECO:0000313" key="9">
    <source>
        <dbReference type="EMBL" id="GAA4448502.1"/>
    </source>
</evidence>
<proteinExistence type="predicted"/>
<evidence type="ECO:0000256" key="7">
    <source>
        <dbReference type="SAM" id="Phobius"/>
    </source>
</evidence>
<keyword evidence="2 7" id="KW-0812">Transmembrane</keyword>
<feature type="compositionally biased region" description="Basic and acidic residues" evidence="6">
    <location>
        <begin position="477"/>
        <end position="512"/>
    </location>
</feature>
<name>A0ABP8MG19_9BACT</name>
<feature type="transmembrane region" description="Helical" evidence="7">
    <location>
        <begin position="306"/>
        <end position="324"/>
    </location>
</feature>
<feature type="transmembrane region" description="Helical" evidence="7">
    <location>
        <begin position="6"/>
        <end position="29"/>
    </location>
</feature>
<dbReference type="PANTHER" id="PTHR22550">
    <property type="entry name" value="SPORE GERMINATION PROTEIN"/>
    <property type="match status" value="1"/>
</dbReference>
<accession>A0ABP8MG19</accession>
<evidence type="ECO:0000256" key="4">
    <source>
        <dbReference type="ARBA" id="ARBA00023136"/>
    </source>
</evidence>
<evidence type="ECO:0000259" key="8">
    <source>
        <dbReference type="PROSITE" id="PS50234"/>
    </source>
</evidence>
<dbReference type="Gene3D" id="3.40.50.410">
    <property type="entry name" value="von Willebrand factor, type A domain"/>
    <property type="match status" value="1"/>
</dbReference>
<keyword evidence="5" id="KW-0802">TPR repeat</keyword>
<dbReference type="SMART" id="SM00028">
    <property type="entry name" value="TPR"/>
    <property type="match status" value="3"/>
</dbReference>
<evidence type="ECO:0000256" key="1">
    <source>
        <dbReference type="ARBA" id="ARBA00022475"/>
    </source>
</evidence>
<dbReference type="PANTHER" id="PTHR22550:SF5">
    <property type="entry name" value="LEUCINE ZIPPER PROTEIN 4"/>
    <property type="match status" value="1"/>
</dbReference>
<feature type="domain" description="VWFA" evidence="8">
    <location>
        <begin position="91"/>
        <end position="290"/>
    </location>
</feature>
<dbReference type="InterPro" id="IPR036465">
    <property type="entry name" value="vWFA_dom_sf"/>
</dbReference>
<dbReference type="Proteomes" id="UP001501410">
    <property type="component" value="Unassembled WGS sequence"/>
</dbReference>
<evidence type="ECO:0000313" key="10">
    <source>
        <dbReference type="Proteomes" id="UP001501410"/>
    </source>
</evidence>
<feature type="compositionally biased region" description="Low complexity" evidence="6">
    <location>
        <begin position="513"/>
        <end position="522"/>
    </location>
</feature>
<dbReference type="InterPro" id="IPR019734">
    <property type="entry name" value="TPR_rpt"/>
</dbReference>
<keyword evidence="10" id="KW-1185">Reference proteome</keyword>
<dbReference type="InterPro" id="IPR002035">
    <property type="entry name" value="VWF_A"/>
</dbReference>
<keyword evidence="4 7" id="KW-0472">Membrane</keyword>
<sequence length="577" mass="63776">MLRFQHSSYLTALVLIPVLIALFVALLLWRRKKLEQIGMVENVKSQLLGYIPARDTLKFILMATALVLVIIGCANLQKGGSTETVQRKGVDVMIALDLSKSMLAKDIQPDRLTRAKQLIERLTDKMSNDRVGLVIFAGRSYLQVPLTIDYSALKLILQTVTPDMIPTQGTVIGDAVKLCNASFSSKERKFKSIVLISDGEDHDETAIAAVKEATEQGAVIHTVGIGSPQGAPLFDPATNAPKLDEQGNQVITKLNEEELKSIAAAGNGTYTLLGNTDAAAGKIIDAVNSMEQRNLGAVVFANYTSYFQYFLFAGLLLLIAEWLLPGARRLQARNTGKLAAILLAVLLSGNTGYAQSAKALIASGNKLYEQKKYDAAAKGYMMAIQKDTGLANTGAYNLGNALYQQKKMDDARKAFELAAKKSKDTKDYANANYNTGNTYMSERKWEDAITAYKNALRKNPQDADAKYNLSYAQQMLKKEGGGGKDKNKDKNKDDKKDQKDQKKNGDQDKKEQQQQQQNQGQNGDKKEEQEQQPQPQPSKLSEKQAEQILNALQQEEKKLQDKNKKRLGTPVKMEKDW</sequence>
<dbReference type="InterPro" id="IPR050768">
    <property type="entry name" value="UPF0353/GerABKA_families"/>
</dbReference>
<evidence type="ECO:0000256" key="6">
    <source>
        <dbReference type="SAM" id="MobiDB-lite"/>
    </source>
</evidence>
<evidence type="ECO:0000256" key="3">
    <source>
        <dbReference type="ARBA" id="ARBA00022989"/>
    </source>
</evidence>
<comment type="caution">
    <text evidence="9">The sequence shown here is derived from an EMBL/GenBank/DDBJ whole genome shotgun (WGS) entry which is preliminary data.</text>
</comment>
<dbReference type="Pfam" id="PF13519">
    <property type="entry name" value="VWA_2"/>
    <property type="match status" value="1"/>
</dbReference>
<dbReference type="SMART" id="SM00327">
    <property type="entry name" value="VWA"/>
    <property type="match status" value="1"/>
</dbReference>
<evidence type="ECO:0000256" key="2">
    <source>
        <dbReference type="ARBA" id="ARBA00022692"/>
    </source>
</evidence>
<feature type="region of interest" description="Disordered" evidence="6">
    <location>
        <begin position="477"/>
        <end position="577"/>
    </location>
</feature>
<keyword evidence="1" id="KW-1003">Cell membrane</keyword>
<keyword evidence="3 7" id="KW-1133">Transmembrane helix</keyword>
<gene>
    <name evidence="9" type="ORF">GCM10023092_01150</name>
</gene>
<reference evidence="10" key="1">
    <citation type="journal article" date="2019" name="Int. J. Syst. Evol. Microbiol.">
        <title>The Global Catalogue of Microorganisms (GCM) 10K type strain sequencing project: providing services to taxonomists for standard genome sequencing and annotation.</title>
        <authorList>
            <consortium name="The Broad Institute Genomics Platform"/>
            <consortium name="The Broad Institute Genome Sequencing Center for Infectious Disease"/>
            <person name="Wu L."/>
            <person name="Ma J."/>
        </authorList>
    </citation>
    <scope>NUCLEOTIDE SEQUENCE [LARGE SCALE GENOMIC DNA]</scope>
    <source>
        <strain evidence="10">JCM 31921</strain>
    </source>
</reference>
<feature type="repeat" description="TPR" evidence="5">
    <location>
        <begin position="429"/>
        <end position="462"/>
    </location>
</feature>
<dbReference type="Pfam" id="PF13414">
    <property type="entry name" value="TPR_11"/>
    <property type="match status" value="1"/>
</dbReference>
<dbReference type="InterPro" id="IPR011990">
    <property type="entry name" value="TPR-like_helical_dom_sf"/>
</dbReference>
<dbReference type="SUPFAM" id="SSF48452">
    <property type="entry name" value="TPR-like"/>
    <property type="match status" value="1"/>
</dbReference>
<dbReference type="Gene3D" id="1.25.40.10">
    <property type="entry name" value="Tetratricopeptide repeat domain"/>
    <property type="match status" value="1"/>
</dbReference>
<evidence type="ECO:0000256" key="5">
    <source>
        <dbReference type="PROSITE-ProRule" id="PRU00339"/>
    </source>
</evidence>
<organism evidence="9 10">
    <name type="scientific">Rurimicrobium arvi</name>
    <dbReference type="NCBI Taxonomy" id="2049916"/>
    <lineage>
        <taxon>Bacteria</taxon>
        <taxon>Pseudomonadati</taxon>
        <taxon>Bacteroidota</taxon>
        <taxon>Chitinophagia</taxon>
        <taxon>Chitinophagales</taxon>
        <taxon>Chitinophagaceae</taxon>
        <taxon>Rurimicrobium</taxon>
    </lineage>
</organism>
<dbReference type="RefSeq" id="WP_344821619.1">
    <property type="nucleotide sequence ID" value="NZ_BAABEZ010000001.1"/>
</dbReference>
<dbReference type="PROSITE" id="PS50005">
    <property type="entry name" value="TPR"/>
    <property type="match status" value="1"/>
</dbReference>
<dbReference type="EMBL" id="BAABEZ010000001">
    <property type="protein sequence ID" value="GAA4448502.1"/>
    <property type="molecule type" value="Genomic_DNA"/>
</dbReference>